<dbReference type="InterPro" id="IPR010982">
    <property type="entry name" value="Lambda_DNA-bd_dom_sf"/>
</dbReference>
<dbReference type="CDD" id="cd00093">
    <property type="entry name" value="HTH_XRE"/>
    <property type="match status" value="1"/>
</dbReference>
<dbReference type="SMART" id="SM00530">
    <property type="entry name" value="HTH_XRE"/>
    <property type="match status" value="1"/>
</dbReference>
<evidence type="ECO:0000313" key="5">
    <source>
        <dbReference type="Proteomes" id="UP000509222"/>
    </source>
</evidence>
<dbReference type="PROSITE" id="PS50943">
    <property type="entry name" value="HTH_CROC1"/>
    <property type="match status" value="1"/>
</dbReference>
<evidence type="ECO:0000256" key="2">
    <source>
        <dbReference type="SAM" id="Coils"/>
    </source>
</evidence>
<evidence type="ECO:0000313" key="4">
    <source>
        <dbReference type="EMBL" id="QKX51086.1"/>
    </source>
</evidence>
<sequence length="194" mass="21919">MDTRKVGELIYRLRKEKGLTQKQLADQLNLSDRTISKWERGHGCPDIALLPSLSAVLGVNIENILGGELPLNDFVGGNMKKSNYFVCPSCHNIALATGNVSLSCCGRKLESLEAKKATAEEKLSLTESDQEWFVTSDHPMTKDHYISFLAFATGDQIQLVKQFPEWALQTRIPKRKHGKLLWYDTQFGLYYQLV</sequence>
<dbReference type="AlphaFoldDB" id="A0A7H8QAP2"/>
<dbReference type="RefSeq" id="WP_036802567.1">
    <property type="nucleotide sequence ID" value="NZ_CP051177.1"/>
</dbReference>
<dbReference type="PANTHER" id="PTHR46558">
    <property type="entry name" value="TRACRIPTIONAL REGULATORY PROTEIN-RELATED-RELATED"/>
    <property type="match status" value="1"/>
</dbReference>
<dbReference type="GO" id="GO:0005506">
    <property type="term" value="F:iron ion binding"/>
    <property type="evidence" value="ECO:0007669"/>
    <property type="project" value="InterPro"/>
</dbReference>
<keyword evidence="1" id="KW-0238">DNA-binding</keyword>
<dbReference type="Gene3D" id="1.10.260.40">
    <property type="entry name" value="lambda repressor-like DNA-binding domains"/>
    <property type="match status" value="1"/>
</dbReference>
<dbReference type="GO" id="GO:0003677">
    <property type="term" value="F:DNA binding"/>
    <property type="evidence" value="ECO:0007669"/>
    <property type="project" value="UniProtKB-KW"/>
</dbReference>
<name>A0A7H8QAP2_9BACL</name>
<organism evidence="4 5">
    <name type="scientific">Planococcus glaciei</name>
    <dbReference type="NCBI Taxonomy" id="459472"/>
    <lineage>
        <taxon>Bacteria</taxon>
        <taxon>Bacillati</taxon>
        <taxon>Bacillota</taxon>
        <taxon>Bacilli</taxon>
        <taxon>Bacillales</taxon>
        <taxon>Caryophanaceae</taxon>
        <taxon>Planococcus</taxon>
    </lineage>
</organism>
<dbReference type="Pfam" id="PF01381">
    <property type="entry name" value="HTH_3"/>
    <property type="match status" value="1"/>
</dbReference>
<dbReference type="InterPro" id="IPR036073">
    <property type="entry name" value="Desulfoferrodoxin_Fe-bd_dom_sf"/>
</dbReference>
<feature type="domain" description="HTH cro/C1-type" evidence="3">
    <location>
        <begin position="10"/>
        <end position="64"/>
    </location>
</feature>
<dbReference type="SUPFAM" id="SSF47413">
    <property type="entry name" value="lambda repressor-like DNA-binding domains"/>
    <property type="match status" value="1"/>
</dbReference>
<dbReference type="SUPFAM" id="SSF49367">
    <property type="entry name" value="Superoxide reductase-like"/>
    <property type="match status" value="1"/>
</dbReference>
<gene>
    <name evidence="4" type="ORF">HF394_11080</name>
</gene>
<reference evidence="5" key="2">
    <citation type="submission" date="2020-06" db="EMBL/GenBank/DDBJ databases">
        <title>Isolation of Planomicrobium glaciei.</title>
        <authorList>
            <person name="Malisova L."/>
            <person name="Safrankova R."/>
            <person name="Jakubu V."/>
            <person name="Spanelova P."/>
        </authorList>
    </citation>
    <scope>NUCLEOTIDE SEQUENCE [LARGE SCALE GENOMIC DNA]</scope>
    <source>
        <strain evidence="5">NRL-ATB46093</strain>
    </source>
</reference>
<feature type="coiled-coil region" evidence="2">
    <location>
        <begin position="102"/>
        <end position="129"/>
    </location>
</feature>
<dbReference type="GO" id="GO:0016491">
    <property type="term" value="F:oxidoreductase activity"/>
    <property type="evidence" value="ECO:0007669"/>
    <property type="project" value="InterPro"/>
</dbReference>
<evidence type="ECO:0000259" key="3">
    <source>
        <dbReference type="PROSITE" id="PS50943"/>
    </source>
</evidence>
<dbReference type="EMBL" id="CP051177">
    <property type="protein sequence ID" value="QKX51086.1"/>
    <property type="molecule type" value="Genomic_DNA"/>
</dbReference>
<keyword evidence="2" id="KW-0175">Coiled coil</keyword>
<evidence type="ECO:0000256" key="1">
    <source>
        <dbReference type="ARBA" id="ARBA00023125"/>
    </source>
</evidence>
<dbReference type="PANTHER" id="PTHR46558:SF11">
    <property type="entry name" value="HTH-TYPE TRANSCRIPTIONAL REGULATOR XRE"/>
    <property type="match status" value="1"/>
</dbReference>
<dbReference type="Gene3D" id="2.60.40.730">
    <property type="entry name" value="SOR catalytic domain"/>
    <property type="match status" value="1"/>
</dbReference>
<dbReference type="InterPro" id="IPR001387">
    <property type="entry name" value="Cro/C1-type_HTH"/>
</dbReference>
<proteinExistence type="predicted"/>
<accession>A0A7H8QAP2</accession>
<dbReference type="Proteomes" id="UP000509222">
    <property type="component" value="Chromosome"/>
</dbReference>
<protein>
    <submittedName>
        <fullName evidence="4">Helix-turn-helix transcriptional regulator</fullName>
    </submittedName>
</protein>
<reference evidence="4 5" key="1">
    <citation type="submission" date="2020-04" db="EMBL/GenBank/DDBJ databases">
        <authorList>
            <person name="Pajer P."/>
            <person name="Broz P."/>
        </authorList>
    </citation>
    <scope>NUCLEOTIDE SEQUENCE [LARGE SCALE GENOMIC DNA]</scope>
    <source>
        <strain evidence="5">NRL-ATB46093</strain>
    </source>
</reference>
<keyword evidence="5" id="KW-1185">Reference proteome</keyword>